<dbReference type="EMBL" id="JAGTTN010000003">
    <property type="protein sequence ID" value="MCC2032646.1"/>
    <property type="molecule type" value="Genomic_DNA"/>
</dbReference>
<evidence type="ECO:0000256" key="2">
    <source>
        <dbReference type="ARBA" id="ARBA00022448"/>
    </source>
</evidence>
<dbReference type="GO" id="GO:0005886">
    <property type="term" value="C:plasma membrane"/>
    <property type="evidence" value="ECO:0007669"/>
    <property type="project" value="UniProtKB-SubCell"/>
</dbReference>
<evidence type="ECO:0000256" key="1">
    <source>
        <dbReference type="ARBA" id="ARBA00004651"/>
    </source>
</evidence>
<evidence type="ECO:0000313" key="10">
    <source>
        <dbReference type="Proteomes" id="UP001139354"/>
    </source>
</evidence>
<feature type="transmembrane region" description="Helical" evidence="7">
    <location>
        <begin position="21"/>
        <end position="45"/>
    </location>
</feature>
<keyword evidence="5 7" id="KW-1133">Transmembrane helix</keyword>
<dbReference type="PANTHER" id="PTHR30193:SF41">
    <property type="entry name" value="DIACETYLCHITOBIOSE UPTAKE SYSTEM PERMEASE PROTEIN NGCF"/>
    <property type="match status" value="1"/>
</dbReference>
<comment type="subcellular location">
    <subcellularLocation>
        <location evidence="1 7">Cell membrane</location>
        <topology evidence="1 7">Multi-pass membrane protein</topology>
    </subcellularLocation>
</comment>
<name>A0A9X1LVU6_9MICO</name>
<gene>
    <name evidence="9" type="ORF">KEC57_10695</name>
</gene>
<evidence type="ECO:0000259" key="8">
    <source>
        <dbReference type="PROSITE" id="PS50928"/>
    </source>
</evidence>
<keyword evidence="6 7" id="KW-0472">Membrane</keyword>
<feature type="transmembrane region" description="Helical" evidence="7">
    <location>
        <begin position="164"/>
        <end position="187"/>
    </location>
</feature>
<feature type="domain" description="ABC transmembrane type-1" evidence="8">
    <location>
        <begin position="74"/>
        <end position="292"/>
    </location>
</feature>
<feature type="transmembrane region" description="Helical" evidence="7">
    <location>
        <begin position="113"/>
        <end position="136"/>
    </location>
</feature>
<reference evidence="9" key="1">
    <citation type="submission" date="2021-04" db="EMBL/GenBank/DDBJ databases">
        <title>Microbacterium tenobrionis sp. nov. and Microbacterium allomyrinae sp. nov., isolated from larvae of Tenobrio molitor and Allomyrina dichotoma, respectively.</title>
        <authorList>
            <person name="Lee S.D."/>
        </authorList>
    </citation>
    <scope>NUCLEOTIDE SEQUENCE</scope>
    <source>
        <strain evidence="9">BWT-G7</strain>
    </source>
</reference>
<dbReference type="PROSITE" id="PS50928">
    <property type="entry name" value="ABC_TM1"/>
    <property type="match status" value="1"/>
</dbReference>
<dbReference type="SUPFAM" id="SSF161098">
    <property type="entry name" value="MetI-like"/>
    <property type="match status" value="1"/>
</dbReference>
<dbReference type="InterPro" id="IPR035906">
    <property type="entry name" value="MetI-like_sf"/>
</dbReference>
<evidence type="ECO:0000256" key="5">
    <source>
        <dbReference type="ARBA" id="ARBA00022989"/>
    </source>
</evidence>
<feature type="transmembrane region" description="Helical" evidence="7">
    <location>
        <begin position="273"/>
        <end position="292"/>
    </location>
</feature>
<dbReference type="Proteomes" id="UP001139354">
    <property type="component" value="Unassembled WGS sequence"/>
</dbReference>
<evidence type="ECO:0000313" key="9">
    <source>
        <dbReference type="EMBL" id="MCC2032646.1"/>
    </source>
</evidence>
<dbReference type="Gene3D" id="1.10.3720.10">
    <property type="entry name" value="MetI-like"/>
    <property type="match status" value="1"/>
</dbReference>
<dbReference type="InterPro" id="IPR000515">
    <property type="entry name" value="MetI-like"/>
</dbReference>
<keyword evidence="4 7" id="KW-0812">Transmembrane</keyword>
<accession>A0A9X1LVU6</accession>
<evidence type="ECO:0000256" key="4">
    <source>
        <dbReference type="ARBA" id="ARBA00022692"/>
    </source>
</evidence>
<sequence>MSTTALGRKRWSDRYRKNTAAYLFIAPFMILFVTMLLMPLLYAGYLSLFKAQLVGGDSFVWFDNYVRALGDERFLVSVARMCLFLVIQVPIMLGLALFFALALDSMRVGGGKFARLAIFVPYAVPGVVATLMWGYLYGDNFGPIAQFMRAIGLGSPELLSSDNILGSIINIVTWQFVGYNMVIMYAAMRAIPTEQYEAARIDGAGQFRIAWSIKIPAIRNSIVLCTIFSVIGAFQLFSEPKLLYEIAPNAIGSSFSPNLYAYNLAFTNQDMNYAAAIAFLLGFIIMIVSYVFQLSAARREKGARS</sequence>
<feature type="transmembrane region" description="Helical" evidence="7">
    <location>
        <begin position="217"/>
        <end position="237"/>
    </location>
</feature>
<comment type="caution">
    <text evidence="9">The sequence shown here is derived from an EMBL/GenBank/DDBJ whole genome shotgun (WGS) entry which is preliminary data.</text>
</comment>
<dbReference type="CDD" id="cd06261">
    <property type="entry name" value="TM_PBP2"/>
    <property type="match status" value="1"/>
</dbReference>
<dbReference type="Pfam" id="PF00528">
    <property type="entry name" value="BPD_transp_1"/>
    <property type="match status" value="1"/>
</dbReference>
<comment type="similarity">
    <text evidence="7">Belongs to the binding-protein-dependent transport system permease family.</text>
</comment>
<evidence type="ECO:0000256" key="3">
    <source>
        <dbReference type="ARBA" id="ARBA00022475"/>
    </source>
</evidence>
<protein>
    <submittedName>
        <fullName evidence="9">Sugar ABC transporter permease</fullName>
    </submittedName>
</protein>
<evidence type="ECO:0000256" key="7">
    <source>
        <dbReference type="RuleBase" id="RU363032"/>
    </source>
</evidence>
<dbReference type="AlphaFoldDB" id="A0A9X1LVU6"/>
<organism evidence="9 10">
    <name type="scientific">Microbacterium allomyrinae</name>
    <dbReference type="NCBI Taxonomy" id="2830666"/>
    <lineage>
        <taxon>Bacteria</taxon>
        <taxon>Bacillati</taxon>
        <taxon>Actinomycetota</taxon>
        <taxon>Actinomycetes</taxon>
        <taxon>Micrococcales</taxon>
        <taxon>Microbacteriaceae</taxon>
        <taxon>Microbacterium</taxon>
    </lineage>
</organism>
<proteinExistence type="inferred from homology"/>
<dbReference type="InterPro" id="IPR051393">
    <property type="entry name" value="ABC_transporter_permease"/>
</dbReference>
<keyword evidence="2 7" id="KW-0813">Transport</keyword>
<dbReference type="PANTHER" id="PTHR30193">
    <property type="entry name" value="ABC TRANSPORTER PERMEASE PROTEIN"/>
    <property type="match status" value="1"/>
</dbReference>
<dbReference type="GO" id="GO:0055085">
    <property type="term" value="P:transmembrane transport"/>
    <property type="evidence" value="ECO:0007669"/>
    <property type="project" value="InterPro"/>
</dbReference>
<dbReference type="RefSeq" id="WP_229384614.1">
    <property type="nucleotide sequence ID" value="NZ_JAGTTN010000003.1"/>
</dbReference>
<evidence type="ECO:0000256" key="6">
    <source>
        <dbReference type="ARBA" id="ARBA00023136"/>
    </source>
</evidence>
<keyword evidence="3" id="KW-1003">Cell membrane</keyword>
<keyword evidence="10" id="KW-1185">Reference proteome</keyword>
<feature type="transmembrane region" description="Helical" evidence="7">
    <location>
        <begin position="78"/>
        <end position="101"/>
    </location>
</feature>